<evidence type="ECO:0000313" key="1">
    <source>
        <dbReference type="EMBL" id="MBH3440533.1"/>
    </source>
</evidence>
<protein>
    <submittedName>
        <fullName evidence="1">HK97 gp10 family phage protein</fullName>
    </submittedName>
</protein>
<dbReference type="Proteomes" id="UP000638986">
    <property type="component" value="Unassembled WGS sequence"/>
</dbReference>
<dbReference type="EMBL" id="JADTXM010000012">
    <property type="protein sequence ID" value="MBH3440533.1"/>
    <property type="molecule type" value="Genomic_DNA"/>
</dbReference>
<accession>A0ABS0MUX2</accession>
<evidence type="ECO:0000313" key="2">
    <source>
        <dbReference type="Proteomes" id="UP000638986"/>
    </source>
</evidence>
<comment type="caution">
    <text evidence="1">The sequence shown here is derived from an EMBL/GenBank/DDBJ whole genome shotgun (WGS) entry which is preliminary data.</text>
</comment>
<name>A0ABS0MUX2_PSELU</name>
<reference evidence="1 2" key="1">
    <citation type="submission" date="2020-11" db="EMBL/GenBank/DDBJ databases">
        <title>Enhanced detection system for hospital associated transmission using whole genome sequencing surveillance.</title>
        <authorList>
            <person name="Harrison L.H."/>
            <person name="Van Tyne D."/>
            <person name="Marsh J.W."/>
            <person name="Griffith M.P."/>
            <person name="Snyder D.J."/>
            <person name="Cooper V.S."/>
            <person name="Mustapha M."/>
        </authorList>
    </citation>
    <scope>NUCLEOTIDE SEQUENCE [LARGE SCALE GENOMIC DNA]</scope>
    <source>
        <strain evidence="1 2">PSB00013</strain>
    </source>
</reference>
<proteinExistence type="predicted"/>
<gene>
    <name evidence="1" type="ORF">I5Q09_17765</name>
</gene>
<sequence>MTSRYGGKQGMFAAQVEQWQLKTLAAIEQTFKDVVIVCGETVINLSPVLTGRFKANWQLTKDRPANHSLDAYDDEGSETIAKLRAMAETLELGDLAYIANCLIYSIPLEYGHSQKAPGGMVRITVEQFQMIVRQAVERNKV</sequence>
<organism evidence="1 2">
    <name type="scientific">Pseudomonas luteola</name>
    <dbReference type="NCBI Taxonomy" id="47886"/>
    <lineage>
        <taxon>Bacteria</taxon>
        <taxon>Pseudomonadati</taxon>
        <taxon>Pseudomonadota</taxon>
        <taxon>Gammaproteobacteria</taxon>
        <taxon>Pseudomonadales</taxon>
        <taxon>Pseudomonadaceae</taxon>
        <taxon>Pseudomonas</taxon>
    </lineage>
</organism>